<organism evidence="2 3">
    <name type="scientific">Legionella fallonii LLAP-10</name>
    <dbReference type="NCBI Taxonomy" id="1212491"/>
    <lineage>
        <taxon>Bacteria</taxon>
        <taxon>Pseudomonadati</taxon>
        <taxon>Pseudomonadota</taxon>
        <taxon>Gammaproteobacteria</taxon>
        <taxon>Legionellales</taxon>
        <taxon>Legionellaceae</taxon>
        <taxon>Legionella</taxon>
    </lineage>
</organism>
<feature type="domain" description="FRG" evidence="1">
    <location>
        <begin position="20"/>
        <end position="215"/>
    </location>
</feature>
<evidence type="ECO:0000313" key="3">
    <source>
        <dbReference type="Proteomes" id="UP000032430"/>
    </source>
</evidence>
<gene>
    <name evidence="2" type="ORF">LFA_1547</name>
</gene>
<keyword evidence="3" id="KW-1185">Reference proteome</keyword>
<dbReference type="Proteomes" id="UP000032430">
    <property type="component" value="Chromosome I"/>
</dbReference>
<dbReference type="HOGENOM" id="CLU_846741_0_0_6"/>
<dbReference type="KEGG" id="lfa:LFA_1547"/>
<proteinExistence type="predicted"/>
<evidence type="ECO:0000313" key="2">
    <source>
        <dbReference type="EMBL" id="CEG56959.1"/>
    </source>
</evidence>
<reference evidence="3" key="1">
    <citation type="submission" date="2014-09" db="EMBL/GenBank/DDBJ databases">
        <authorList>
            <person name="Gomez-Valero L."/>
        </authorList>
    </citation>
    <scope>NUCLEOTIDE SEQUENCE [LARGE SCALE GENOMIC DNA]</scope>
    <source>
        <strain evidence="3">ATCC700992</strain>
    </source>
</reference>
<dbReference type="EMBL" id="LN614827">
    <property type="protein sequence ID" value="CEG56959.1"/>
    <property type="molecule type" value="Genomic_DNA"/>
</dbReference>
<dbReference type="AlphaFoldDB" id="A0A098G4N9"/>
<sequence length="328" mass="38061">MDNKTINCPMKLIEELESLKTQEFLLRGHSSSTYFLQPQAFREQDIKKIANQFPISNELTRHWKQGEVLNKIKPWSSGVLPNPIITDRILSYVLYLLQYNYYLTRYYQGLNPIYSSNLDQEIATRLPSKNLATEQAFIELAEYFYLKILTRISLGGTIVAKAIPPQEITGYDETWPQHYSFPSAALDWTLSIPVALHFAIRSFEAPPSSGTSQLSICCFKQIDAKNSPVQVIEKSELKTNPRALRQEGLFTYFSEPCSFYIEHGTFPKIESYSLDQRHFIVLKRNIEINKQNIEVLRNYTRLHKINDNFLLLEDHYDLSKPKCTYIPA</sequence>
<evidence type="ECO:0000259" key="1">
    <source>
        <dbReference type="SMART" id="SM00901"/>
    </source>
</evidence>
<accession>A0A098G4N9</accession>
<dbReference type="SMART" id="SM00901">
    <property type="entry name" value="FRG"/>
    <property type="match status" value="1"/>
</dbReference>
<dbReference type="OrthoDB" id="9816036at2"/>
<dbReference type="InterPro" id="IPR014966">
    <property type="entry name" value="FRG-dom"/>
</dbReference>
<protein>
    <recommendedName>
        <fullName evidence="1">FRG domain-containing protein</fullName>
    </recommendedName>
</protein>
<dbReference type="RefSeq" id="WP_045095533.1">
    <property type="nucleotide sequence ID" value="NZ_LN614827.1"/>
</dbReference>
<name>A0A098G4N9_9GAMM</name>